<evidence type="ECO:0000313" key="4">
    <source>
        <dbReference type="Proteomes" id="UP000479710"/>
    </source>
</evidence>
<comment type="caution">
    <text evidence="3">The sequence shown here is derived from an EMBL/GenBank/DDBJ whole genome shotgun (WGS) entry which is preliminary data.</text>
</comment>
<feature type="region of interest" description="Disordered" evidence="1">
    <location>
        <begin position="110"/>
        <end position="142"/>
    </location>
</feature>
<evidence type="ECO:0000313" key="3">
    <source>
        <dbReference type="EMBL" id="KAF0921627.1"/>
    </source>
</evidence>
<evidence type="ECO:0000256" key="1">
    <source>
        <dbReference type="SAM" id="MobiDB-lite"/>
    </source>
</evidence>
<feature type="region of interest" description="Disordered" evidence="1">
    <location>
        <begin position="167"/>
        <end position="195"/>
    </location>
</feature>
<dbReference type="Proteomes" id="UP000479710">
    <property type="component" value="Unassembled WGS sequence"/>
</dbReference>
<name>A0A6G1EA61_9ORYZ</name>
<protein>
    <recommendedName>
        <fullName evidence="2">Retroviral polymerase SH3-like domain-containing protein</fullName>
    </recommendedName>
</protein>
<keyword evidence="4" id="KW-1185">Reference proteome</keyword>
<feature type="domain" description="Retroviral polymerase SH3-like" evidence="2">
    <location>
        <begin position="1"/>
        <end position="41"/>
    </location>
</feature>
<dbReference type="OrthoDB" id="693274at2759"/>
<dbReference type="InterPro" id="IPR057670">
    <property type="entry name" value="SH3_retrovirus"/>
</dbReference>
<gene>
    <name evidence="3" type="ORF">E2562_011377</name>
</gene>
<sequence length="226" mass="24249">MIFLGYKAGSKAYQVYDPSTKRVHVTRDAVFDEATSWDWATRGGDENADNTTDFTVDYTVAPIGVTAPGPDQGGTSTIGTLQSGLGHRAVGVAGSGLPALGPWLARREDAAPPRAARWPSGPGLAESPPAADSRTMSRRAEGGACRAIGWRRRHVRRRCVARWEPVGRGQRRRPGGASVGRKAAARRDAGKTAGGAFEQWQAVCQGYGGALRCRERRRRRVGRNPG</sequence>
<dbReference type="Pfam" id="PF25597">
    <property type="entry name" value="SH3_retrovirus"/>
    <property type="match status" value="1"/>
</dbReference>
<evidence type="ECO:0000259" key="2">
    <source>
        <dbReference type="Pfam" id="PF25597"/>
    </source>
</evidence>
<dbReference type="AlphaFoldDB" id="A0A6G1EA61"/>
<reference evidence="3 4" key="1">
    <citation type="submission" date="2019-11" db="EMBL/GenBank/DDBJ databases">
        <title>Whole genome sequence of Oryza granulata.</title>
        <authorList>
            <person name="Li W."/>
        </authorList>
    </citation>
    <scope>NUCLEOTIDE SEQUENCE [LARGE SCALE GENOMIC DNA]</scope>
    <source>
        <strain evidence="4">cv. Menghai</strain>
        <tissue evidence="3">Leaf</tissue>
    </source>
</reference>
<organism evidence="3 4">
    <name type="scientific">Oryza meyeriana var. granulata</name>
    <dbReference type="NCBI Taxonomy" id="110450"/>
    <lineage>
        <taxon>Eukaryota</taxon>
        <taxon>Viridiplantae</taxon>
        <taxon>Streptophyta</taxon>
        <taxon>Embryophyta</taxon>
        <taxon>Tracheophyta</taxon>
        <taxon>Spermatophyta</taxon>
        <taxon>Magnoliopsida</taxon>
        <taxon>Liliopsida</taxon>
        <taxon>Poales</taxon>
        <taxon>Poaceae</taxon>
        <taxon>BOP clade</taxon>
        <taxon>Oryzoideae</taxon>
        <taxon>Oryzeae</taxon>
        <taxon>Oryzinae</taxon>
        <taxon>Oryza</taxon>
        <taxon>Oryza meyeriana</taxon>
    </lineage>
</organism>
<accession>A0A6G1EA61</accession>
<proteinExistence type="predicted"/>
<feature type="compositionally biased region" description="Low complexity" evidence="1">
    <location>
        <begin position="112"/>
        <end position="122"/>
    </location>
</feature>
<dbReference type="EMBL" id="SPHZ02000004">
    <property type="protein sequence ID" value="KAF0921627.1"/>
    <property type="molecule type" value="Genomic_DNA"/>
</dbReference>